<evidence type="ECO:0008006" key="5">
    <source>
        <dbReference type="Google" id="ProtNLM"/>
    </source>
</evidence>
<evidence type="ECO:0000313" key="4">
    <source>
        <dbReference type="Proteomes" id="UP001519325"/>
    </source>
</evidence>
<dbReference type="EMBL" id="JAGGMR010000001">
    <property type="protein sequence ID" value="MBP2194269.1"/>
    <property type="molecule type" value="Genomic_DNA"/>
</dbReference>
<comment type="caution">
    <text evidence="3">The sequence shown here is derived from an EMBL/GenBank/DDBJ whole genome shotgun (WGS) entry which is preliminary data.</text>
</comment>
<sequence length="93" mass="8496">MRSAVIAAFVGATLVSGTAPAGADTVAGTGSATTGSSAGSAGGVTTTGSGETGSAGGLERLLFGGPLICAAVGSAFNANLTCPGTPGPTIPLR</sequence>
<evidence type="ECO:0000313" key="3">
    <source>
        <dbReference type="EMBL" id="MBP2194269.1"/>
    </source>
</evidence>
<protein>
    <recommendedName>
        <fullName evidence="5">DUF320 domain-containing protein</fullName>
    </recommendedName>
</protein>
<organism evidence="3 4">
    <name type="scientific">Nocardia goodfellowii</name>
    <dbReference type="NCBI Taxonomy" id="882446"/>
    <lineage>
        <taxon>Bacteria</taxon>
        <taxon>Bacillati</taxon>
        <taxon>Actinomycetota</taxon>
        <taxon>Actinomycetes</taxon>
        <taxon>Mycobacteriales</taxon>
        <taxon>Nocardiaceae</taxon>
        <taxon>Nocardia</taxon>
    </lineage>
</organism>
<accession>A0ABS4QRG1</accession>
<proteinExistence type="predicted"/>
<keyword evidence="2" id="KW-0732">Signal</keyword>
<dbReference type="Proteomes" id="UP001519325">
    <property type="component" value="Unassembled WGS sequence"/>
</dbReference>
<reference evidence="3 4" key="1">
    <citation type="submission" date="2021-03" db="EMBL/GenBank/DDBJ databases">
        <title>Sequencing the genomes of 1000 actinobacteria strains.</title>
        <authorList>
            <person name="Klenk H.-P."/>
        </authorList>
    </citation>
    <scope>NUCLEOTIDE SEQUENCE [LARGE SCALE GENOMIC DNA]</scope>
    <source>
        <strain evidence="3 4">DSM 45516</strain>
    </source>
</reference>
<gene>
    <name evidence="3" type="ORF">BJ987_007170</name>
</gene>
<feature type="region of interest" description="Disordered" evidence="1">
    <location>
        <begin position="18"/>
        <end position="56"/>
    </location>
</feature>
<feature type="compositionally biased region" description="Low complexity" evidence="1">
    <location>
        <begin position="21"/>
        <end position="49"/>
    </location>
</feature>
<feature type="signal peptide" evidence="2">
    <location>
        <begin position="1"/>
        <end position="23"/>
    </location>
</feature>
<evidence type="ECO:0000256" key="1">
    <source>
        <dbReference type="SAM" id="MobiDB-lite"/>
    </source>
</evidence>
<feature type="chain" id="PRO_5045953430" description="DUF320 domain-containing protein" evidence="2">
    <location>
        <begin position="24"/>
        <end position="93"/>
    </location>
</feature>
<name>A0ABS4QRG1_9NOCA</name>
<dbReference type="RefSeq" id="WP_209897416.1">
    <property type="nucleotide sequence ID" value="NZ_JAGGMR010000001.1"/>
</dbReference>
<evidence type="ECO:0000256" key="2">
    <source>
        <dbReference type="SAM" id="SignalP"/>
    </source>
</evidence>
<keyword evidence="4" id="KW-1185">Reference proteome</keyword>